<evidence type="ECO:0000313" key="1">
    <source>
        <dbReference type="EMBL" id="KAB8031932.1"/>
    </source>
</evidence>
<proteinExistence type="predicted"/>
<accession>A0A833JG05</accession>
<dbReference type="EMBL" id="WFLN01000005">
    <property type="protein sequence ID" value="KAB8031932.1"/>
    <property type="molecule type" value="Genomic_DNA"/>
</dbReference>
<dbReference type="Proteomes" id="UP000442694">
    <property type="component" value="Unassembled WGS sequence"/>
</dbReference>
<comment type="caution">
    <text evidence="1">The sequence shown here is derived from an EMBL/GenBank/DDBJ whole genome shotgun (WGS) entry which is preliminary data.</text>
</comment>
<sequence length="320" mass="37233">MFNKITFIVLILVFFQARAKSVEKIKQDIPIKEQITPEQKVTKLCNEYETNKNIKYQKEFIEKIKNEVLLDDKVRAQFAKDLVQKKIKGCESALREYVTNMLSLKDYEPQLGEQGFLSLALMAKIPEAYKVIETEIDKGFLSSWIDILKESDDKAYMQSLSNWAFKVGKAIREIDKASLVESSEYGKIKNENIELKNPDQIRIWTPILMNRYLIENVKRKNKLNEDELANLNIIYAASTPSYKEIFGDEIAKIAKNNIGAWIRSFRKEPVWAQFRLFQLMEKIGGGDIKREIIWISNYHESIKMRAIAVGTLDKLALKHR</sequence>
<evidence type="ECO:0000313" key="2">
    <source>
        <dbReference type="Proteomes" id="UP000442694"/>
    </source>
</evidence>
<gene>
    <name evidence="1" type="ORF">GCL57_04610</name>
</gene>
<name>A0A833JG05_9BACT</name>
<organism evidence="1 2">
    <name type="scientific">Fluviispira multicolorata</name>
    <dbReference type="NCBI Taxonomy" id="2654512"/>
    <lineage>
        <taxon>Bacteria</taxon>
        <taxon>Pseudomonadati</taxon>
        <taxon>Bdellovibrionota</taxon>
        <taxon>Oligoflexia</taxon>
        <taxon>Silvanigrellales</taxon>
        <taxon>Silvanigrellaceae</taxon>
        <taxon>Fluviispira</taxon>
    </lineage>
</organism>
<dbReference type="AlphaFoldDB" id="A0A833JG05"/>
<protein>
    <submittedName>
        <fullName evidence="1">Uncharacterized protein</fullName>
    </submittedName>
</protein>
<reference evidence="1 2" key="1">
    <citation type="submission" date="2019-10" db="EMBL/GenBank/DDBJ databases">
        <title>New genus of Silvanigrellaceae.</title>
        <authorList>
            <person name="Pitt A."/>
            <person name="Hahn M.W."/>
        </authorList>
    </citation>
    <scope>NUCLEOTIDE SEQUENCE [LARGE SCALE GENOMIC DNA]</scope>
    <source>
        <strain evidence="1 2">33A1-SZDP</strain>
    </source>
</reference>
<keyword evidence="2" id="KW-1185">Reference proteome</keyword>
<dbReference type="RefSeq" id="WP_152212107.1">
    <property type="nucleotide sequence ID" value="NZ_WFLN01000005.1"/>
</dbReference>